<dbReference type="AlphaFoldDB" id="A0A1A6G262"/>
<organism evidence="2 3">
    <name type="scientific">Neotoma lepida</name>
    <name type="common">Desert woodrat</name>
    <dbReference type="NCBI Taxonomy" id="56216"/>
    <lineage>
        <taxon>Eukaryota</taxon>
        <taxon>Metazoa</taxon>
        <taxon>Chordata</taxon>
        <taxon>Craniata</taxon>
        <taxon>Vertebrata</taxon>
        <taxon>Euteleostomi</taxon>
        <taxon>Mammalia</taxon>
        <taxon>Eutheria</taxon>
        <taxon>Euarchontoglires</taxon>
        <taxon>Glires</taxon>
        <taxon>Rodentia</taxon>
        <taxon>Myomorpha</taxon>
        <taxon>Muroidea</taxon>
        <taxon>Cricetidae</taxon>
        <taxon>Neotominae</taxon>
        <taxon>Neotoma</taxon>
    </lineage>
</organism>
<name>A0A1A6G262_NEOLE</name>
<proteinExistence type="predicted"/>
<feature type="region of interest" description="Disordered" evidence="1">
    <location>
        <begin position="78"/>
        <end position="102"/>
    </location>
</feature>
<reference evidence="2 3" key="1">
    <citation type="submission" date="2016-06" db="EMBL/GenBank/DDBJ databases">
        <title>The Draft Genome Sequence and Annotation of the Desert Woodrat Neotoma lepida.</title>
        <authorList>
            <person name="Campbell M."/>
            <person name="Oakeson K.F."/>
            <person name="Yandell M."/>
            <person name="Halpert J.R."/>
            <person name="Dearing D."/>
        </authorList>
    </citation>
    <scope>NUCLEOTIDE SEQUENCE [LARGE SCALE GENOMIC DNA]</scope>
    <source>
        <strain evidence="2">417</strain>
        <tissue evidence="2">Liver</tissue>
    </source>
</reference>
<evidence type="ECO:0000256" key="1">
    <source>
        <dbReference type="SAM" id="MobiDB-lite"/>
    </source>
</evidence>
<evidence type="ECO:0000313" key="2">
    <source>
        <dbReference type="EMBL" id="OBS60278.1"/>
    </source>
</evidence>
<gene>
    <name evidence="2" type="ORF">A6R68_08598</name>
</gene>
<accession>A0A1A6G262</accession>
<evidence type="ECO:0000313" key="3">
    <source>
        <dbReference type="Proteomes" id="UP000092124"/>
    </source>
</evidence>
<keyword evidence="3" id="KW-1185">Reference proteome</keyword>
<protein>
    <submittedName>
        <fullName evidence="2">Uncharacterized protein</fullName>
    </submittedName>
</protein>
<dbReference type="STRING" id="56216.A0A1A6G262"/>
<feature type="non-terminal residue" evidence="2">
    <location>
        <position position="129"/>
    </location>
</feature>
<dbReference type="Proteomes" id="UP000092124">
    <property type="component" value="Unassembled WGS sequence"/>
</dbReference>
<feature type="compositionally biased region" description="Basic and acidic residues" evidence="1">
    <location>
        <begin position="79"/>
        <end position="88"/>
    </location>
</feature>
<feature type="compositionally biased region" description="Polar residues" evidence="1">
    <location>
        <begin position="93"/>
        <end position="102"/>
    </location>
</feature>
<dbReference type="OrthoDB" id="9439903at2759"/>
<dbReference type="EMBL" id="LZPO01107905">
    <property type="protein sequence ID" value="OBS60278.1"/>
    <property type="molecule type" value="Genomic_DNA"/>
</dbReference>
<comment type="caution">
    <text evidence="2">The sequence shown here is derived from an EMBL/GenBank/DDBJ whole genome shotgun (WGS) entry which is preliminary data.</text>
</comment>
<sequence length="129" mass="14892">MVEQAGWYPESGIFGKESFKWKIIERVGNSCLEESCFKNDWKLETQPESTEYLQGVTAPLEKMSTEFIQPAPIALSEMSHSETKHDEQEAGETITQQVKIPSNDNEMYENTFIYYTDQVKHQQDFAGEK</sequence>